<organism evidence="5 6">
    <name type="scientific">Rothia aeria F0184</name>
    <dbReference type="NCBI Taxonomy" id="888019"/>
    <lineage>
        <taxon>Bacteria</taxon>
        <taxon>Bacillati</taxon>
        <taxon>Actinomycetota</taxon>
        <taxon>Actinomycetes</taxon>
        <taxon>Micrococcales</taxon>
        <taxon>Micrococcaceae</taxon>
        <taxon>Rothia</taxon>
    </lineage>
</organism>
<protein>
    <submittedName>
        <fullName evidence="5">Response regulator receiver domain protein</fullName>
    </submittedName>
</protein>
<gene>
    <name evidence="5" type="ORF">HMPREF0742_00787</name>
</gene>
<evidence type="ECO:0000313" key="6">
    <source>
        <dbReference type="Proteomes" id="UP000017174"/>
    </source>
</evidence>
<evidence type="ECO:0000313" key="5">
    <source>
        <dbReference type="EMBL" id="ERT66808.1"/>
    </source>
</evidence>
<evidence type="ECO:0000256" key="1">
    <source>
        <dbReference type="PROSITE-ProRule" id="PRU00169"/>
    </source>
</evidence>
<dbReference type="Pfam" id="PF03861">
    <property type="entry name" value="ANTAR"/>
    <property type="match status" value="1"/>
</dbReference>
<dbReference type="Proteomes" id="UP000017174">
    <property type="component" value="Unassembled WGS sequence"/>
</dbReference>
<dbReference type="GO" id="GO:0000160">
    <property type="term" value="P:phosphorelay signal transduction system"/>
    <property type="evidence" value="ECO:0007669"/>
    <property type="project" value="InterPro"/>
</dbReference>
<dbReference type="Pfam" id="PF00072">
    <property type="entry name" value="Response_reg"/>
    <property type="match status" value="1"/>
</dbReference>
<accession>U7V7Q5</accession>
<dbReference type="PATRIC" id="fig|888019.4.peg.663"/>
<dbReference type="AlphaFoldDB" id="U7V7Q5"/>
<feature type="compositionally biased region" description="Basic and acidic residues" evidence="2">
    <location>
        <begin position="1"/>
        <end position="18"/>
    </location>
</feature>
<sequence>MQKERVLSEQTTHDHEGDADAPARTVVVAEDEALIRLDIVEILRERGYEVVAETDNGKTAIELAQKHRPNLVLMDVKMPIMDGITAAEEIGKEQIAPVVLLTAFSQKELVDRAVEAGAMAYVVKPFTPNDLFPAIEVAIARYEQIRALEKEVGTIRDQFETRKLVDRAKSLLITKMSLTEPEAFRWIQKTSMDRRLSMREVSDTIIKQLS</sequence>
<evidence type="ECO:0000259" key="4">
    <source>
        <dbReference type="PROSITE" id="PS50921"/>
    </source>
</evidence>
<dbReference type="EMBL" id="AXZG01000028">
    <property type="protein sequence ID" value="ERT66808.1"/>
    <property type="molecule type" value="Genomic_DNA"/>
</dbReference>
<name>U7V7Q5_9MICC</name>
<dbReference type="SUPFAM" id="SSF52172">
    <property type="entry name" value="CheY-like"/>
    <property type="match status" value="1"/>
</dbReference>
<dbReference type="HOGENOM" id="CLU_000445_65_0_11"/>
<dbReference type="SMART" id="SM01012">
    <property type="entry name" value="ANTAR"/>
    <property type="match status" value="1"/>
</dbReference>
<evidence type="ECO:0000259" key="3">
    <source>
        <dbReference type="PROSITE" id="PS50110"/>
    </source>
</evidence>
<feature type="region of interest" description="Disordered" evidence="2">
    <location>
        <begin position="1"/>
        <end position="21"/>
    </location>
</feature>
<proteinExistence type="predicted"/>
<dbReference type="PROSITE" id="PS50110">
    <property type="entry name" value="RESPONSE_REGULATORY"/>
    <property type="match status" value="1"/>
</dbReference>
<feature type="domain" description="Response regulatory" evidence="3">
    <location>
        <begin position="25"/>
        <end position="139"/>
    </location>
</feature>
<dbReference type="PANTHER" id="PTHR43228:SF6">
    <property type="entry name" value="RESPONSE REGULATOR RECEIVER"/>
    <property type="match status" value="1"/>
</dbReference>
<dbReference type="InterPro" id="IPR036388">
    <property type="entry name" value="WH-like_DNA-bd_sf"/>
</dbReference>
<dbReference type="GO" id="GO:0003723">
    <property type="term" value="F:RNA binding"/>
    <property type="evidence" value="ECO:0007669"/>
    <property type="project" value="InterPro"/>
</dbReference>
<dbReference type="InterPro" id="IPR005561">
    <property type="entry name" value="ANTAR"/>
</dbReference>
<dbReference type="PIRSF" id="PIRSF036382">
    <property type="entry name" value="RR_antiterm"/>
    <property type="match status" value="1"/>
</dbReference>
<dbReference type="InterPro" id="IPR001789">
    <property type="entry name" value="Sig_transdc_resp-reg_receiver"/>
</dbReference>
<dbReference type="PROSITE" id="PS50921">
    <property type="entry name" value="ANTAR"/>
    <property type="match status" value="1"/>
</dbReference>
<dbReference type="Gene3D" id="1.10.10.10">
    <property type="entry name" value="Winged helix-like DNA-binding domain superfamily/Winged helix DNA-binding domain"/>
    <property type="match status" value="1"/>
</dbReference>
<comment type="caution">
    <text evidence="5">The sequence shown here is derived from an EMBL/GenBank/DDBJ whole genome shotgun (WGS) entry which is preliminary data.</text>
</comment>
<dbReference type="SMART" id="SM00448">
    <property type="entry name" value="REC"/>
    <property type="match status" value="1"/>
</dbReference>
<reference evidence="5 6" key="1">
    <citation type="submission" date="2013-08" db="EMBL/GenBank/DDBJ databases">
        <authorList>
            <person name="Weinstock G."/>
            <person name="Sodergren E."/>
            <person name="Wylie T."/>
            <person name="Fulton L."/>
            <person name="Fulton R."/>
            <person name="Fronick C."/>
            <person name="O'Laughlin M."/>
            <person name="Godfrey J."/>
            <person name="Miner T."/>
            <person name="Herter B."/>
            <person name="Appelbaum E."/>
            <person name="Cordes M."/>
            <person name="Lek S."/>
            <person name="Wollam A."/>
            <person name="Pepin K.H."/>
            <person name="Palsikar V.B."/>
            <person name="Mitreva M."/>
            <person name="Wilson R.K."/>
        </authorList>
    </citation>
    <scope>NUCLEOTIDE SEQUENCE [LARGE SCALE GENOMIC DNA]</scope>
    <source>
        <strain evidence="5 6">F0184</strain>
    </source>
</reference>
<keyword evidence="1" id="KW-0597">Phosphoprotein</keyword>
<dbReference type="InterPro" id="IPR008327">
    <property type="entry name" value="Sig_transdc_resp-reg_antiterm"/>
</dbReference>
<feature type="modified residue" description="4-aspartylphosphate" evidence="1">
    <location>
        <position position="75"/>
    </location>
</feature>
<evidence type="ECO:0000256" key="2">
    <source>
        <dbReference type="SAM" id="MobiDB-lite"/>
    </source>
</evidence>
<dbReference type="InterPro" id="IPR052048">
    <property type="entry name" value="ST_Response_Regulator"/>
</dbReference>
<dbReference type="PANTHER" id="PTHR43228">
    <property type="entry name" value="TWO-COMPONENT RESPONSE REGULATOR"/>
    <property type="match status" value="1"/>
</dbReference>
<dbReference type="Gene3D" id="3.40.50.2300">
    <property type="match status" value="1"/>
</dbReference>
<dbReference type="InterPro" id="IPR011006">
    <property type="entry name" value="CheY-like_superfamily"/>
</dbReference>
<feature type="domain" description="ANTAR" evidence="4">
    <location>
        <begin position="145"/>
        <end position="206"/>
    </location>
</feature>